<evidence type="ECO:0008006" key="5">
    <source>
        <dbReference type="Google" id="ProtNLM"/>
    </source>
</evidence>
<dbReference type="Gene3D" id="3.40.190.10">
    <property type="entry name" value="Periplasmic binding protein-like II"/>
    <property type="match status" value="2"/>
</dbReference>
<dbReference type="Proteomes" id="UP000004578">
    <property type="component" value="Unassembled WGS sequence"/>
</dbReference>
<feature type="signal peptide" evidence="2">
    <location>
        <begin position="1"/>
        <end position="27"/>
    </location>
</feature>
<keyword evidence="2" id="KW-0732">Signal</keyword>
<dbReference type="EMBL" id="AKFS01000196">
    <property type="protein sequence ID" value="EJF43469.1"/>
    <property type="molecule type" value="Genomic_DNA"/>
</dbReference>
<organism evidence="3 4">
    <name type="scientific">Schaalia georgiae F0490</name>
    <dbReference type="NCBI Taxonomy" id="1125717"/>
    <lineage>
        <taxon>Bacteria</taxon>
        <taxon>Bacillati</taxon>
        <taxon>Actinomycetota</taxon>
        <taxon>Actinomycetes</taxon>
        <taxon>Actinomycetales</taxon>
        <taxon>Actinomycetaceae</taxon>
        <taxon>Schaalia</taxon>
    </lineage>
</organism>
<feature type="chain" id="PRO_5038871001" description="Lipoprotein" evidence="2">
    <location>
        <begin position="28"/>
        <end position="332"/>
    </location>
</feature>
<dbReference type="SUPFAM" id="SSF53850">
    <property type="entry name" value="Periplasmic binding protein-like II"/>
    <property type="match status" value="1"/>
</dbReference>
<name>J0N958_9ACTO</name>
<accession>J0N958</accession>
<evidence type="ECO:0000313" key="3">
    <source>
        <dbReference type="EMBL" id="EJF43469.1"/>
    </source>
</evidence>
<reference evidence="3 4" key="1">
    <citation type="submission" date="2012-05" db="EMBL/GenBank/DDBJ databases">
        <authorList>
            <person name="Harkins D.M."/>
            <person name="Madupu R."/>
            <person name="Durkin A.S."/>
            <person name="Torralba M."/>
            <person name="Methe B."/>
            <person name="Sutton G.G."/>
            <person name="Nelson K.E."/>
        </authorList>
    </citation>
    <scope>NUCLEOTIDE SEQUENCE [LARGE SCALE GENOMIC DNA]</scope>
    <source>
        <strain evidence="3 4">F0490</strain>
    </source>
</reference>
<evidence type="ECO:0000313" key="4">
    <source>
        <dbReference type="Proteomes" id="UP000004578"/>
    </source>
</evidence>
<feature type="non-terminal residue" evidence="3">
    <location>
        <position position="332"/>
    </location>
</feature>
<evidence type="ECO:0000256" key="1">
    <source>
        <dbReference type="SAM" id="MobiDB-lite"/>
    </source>
</evidence>
<comment type="caution">
    <text evidence="3">The sequence shown here is derived from an EMBL/GenBank/DDBJ whole genome shotgun (WGS) entry which is preliminary data.</text>
</comment>
<dbReference type="AlphaFoldDB" id="J0N958"/>
<proteinExistence type="predicted"/>
<dbReference type="RefSeq" id="WP_005870645.1">
    <property type="nucleotide sequence ID" value="NZ_AKFS01000196.1"/>
</dbReference>
<keyword evidence="4" id="KW-1185">Reference proteome</keyword>
<dbReference type="PROSITE" id="PS51257">
    <property type="entry name" value="PROKAR_LIPOPROTEIN"/>
    <property type="match status" value="1"/>
</dbReference>
<evidence type="ECO:0000256" key="2">
    <source>
        <dbReference type="SAM" id="SignalP"/>
    </source>
</evidence>
<sequence length="332" mass="31974">MSNARATRVVLLAVSALVLAACTPAVSANAPGDPFVDPIVPQGGSAQSGGQGTGSASAPHRGSGTVGVALVGGAQLPEQVVSAFTKDTGFTVSTAAYDAVGDVPAQGTDVVLGLDGADALAAAGASLAGHVAVPQARTEAGTEVAGAEGAVAYGRDDVCVVADRAWMSANMLAVPSSIQELASASYAGLLAVPDPASTSVGRAFVQAVSSQVGQGLGAFATSLSPRVGATTGEALAQWSAADRVTASYWSSLVGAPASTPSAGLYPLVVAPASLASAALTNTGAESYGAPVAPTCIARTLYAAGVPSAGAVSDGAASLIAWLQGGAAQRALA</sequence>
<protein>
    <recommendedName>
        <fullName evidence="5">Lipoprotein</fullName>
    </recommendedName>
</protein>
<gene>
    <name evidence="3" type="ORF">HMPREF1317_1410</name>
</gene>
<feature type="region of interest" description="Disordered" evidence="1">
    <location>
        <begin position="37"/>
        <end position="61"/>
    </location>
</feature>